<accession>C1H2G5</accession>
<organism evidence="1 2">
    <name type="scientific">Paracoccidioides lutzii (strain ATCC MYA-826 / Pb01)</name>
    <name type="common">Paracoccidioides brasiliensis</name>
    <dbReference type="NCBI Taxonomy" id="502779"/>
    <lineage>
        <taxon>Eukaryota</taxon>
        <taxon>Fungi</taxon>
        <taxon>Dikarya</taxon>
        <taxon>Ascomycota</taxon>
        <taxon>Pezizomycotina</taxon>
        <taxon>Eurotiomycetes</taxon>
        <taxon>Eurotiomycetidae</taxon>
        <taxon>Onygenales</taxon>
        <taxon>Ajellomycetaceae</taxon>
        <taxon>Paracoccidioides</taxon>
    </lineage>
</organism>
<dbReference type="RefSeq" id="XP_015699603.1">
    <property type="nucleotide sequence ID" value="XM_015845377.1"/>
</dbReference>
<dbReference type="STRING" id="502779.C1H2G5"/>
<protein>
    <submittedName>
        <fullName evidence="1">Uncharacterized protein</fullName>
    </submittedName>
</protein>
<reference evidence="1 2" key="1">
    <citation type="journal article" date="2011" name="PLoS Genet.">
        <title>Comparative genomic analysis of human fungal pathogens causing paracoccidioidomycosis.</title>
        <authorList>
            <person name="Desjardins C.A."/>
            <person name="Champion M.D."/>
            <person name="Holder J.W."/>
            <person name="Muszewska A."/>
            <person name="Goldberg J."/>
            <person name="Bailao A.M."/>
            <person name="Brigido M.M."/>
            <person name="Ferreira M.E."/>
            <person name="Garcia A.M."/>
            <person name="Grynberg M."/>
            <person name="Gujja S."/>
            <person name="Heiman D.I."/>
            <person name="Henn M.R."/>
            <person name="Kodira C.D."/>
            <person name="Leon-Narvaez H."/>
            <person name="Longo L.V."/>
            <person name="Ma L.J."/>
            <person name="Malavazi I."/>
            <person name="Matsuo A.L."/>
            <person name="Morais F.V."/>
            <person name="Pereira M."/>
            <person name="Rodriguez-Brito S."/>
            <person name="Sakthikumar S."/>
            <person name="Salem-Izacc S.M."/>
            <person name="Sykes S.M."/>
            <person name="Teixeira M.M."/>
            <person name="Vallejo M.C."/>
            <person name="Walter M.E."/>
            <person name="Yandava C."/>
            <person name="Young S."/>
            <person name="Zeng Q."/>
            <person name="Zucker J."/>
            <person name="Felipe M.S."/>
            <person name="Goldman G.H."/>
            <person name="Haas B.J."/>
            <person name="McEwen J.G."/>
            <person name="Nino-Vega G."/>
            <person name="Puccia R."/>
            <person name="San-Blas G."/>
            <person name="Soares C.M."/>
            <person name="Birren B.W."/>
            <person name="Cuomo C.A."/>
        </authorList>
    </citation>
    <scope>NUCLEOTIDE SEQUENCE [LARGE SCALE GENOMIC DNA]</scope>
    <source>
        <strain evidence="2">ATCC MYA-826 / Pb01</strain>
    </source>
</reference>
<keyword evidence="2" id="KW-1185">Reference proteome</keyword>
<dbReference type="VEuPathDB" id="FungiDB:PAAG_04794"/>
<dbReference type="Proteomes" id="UP000002059">
    <property type="component" value="Partially assembled WGS sequence"/>
</dbReference>
<gene>
    <name evidence="1" type="ORF">PAAG_04794</name>
</gene>
<name>C1H2G5_PARBA</name>
<dbReference type="KEGG" id="pbl:PAAG_04794"/>
<dbReference type="GeneID" id="9096443"/>
<dbReference type="OrthoDB" id="5979581at2759"/>
<evidence type="ECO:0000313" key="2">
    <source>
        <dbReference type="Proteomes" id="UP000002059"/>
    </source>
</evidence>
<dbReference type="HOGENOM" id="CLU_1652706_0_0_1"/>
<evidence type="ECO:0000313" key="1">
    <source>
        <dbReference type="EMBL" id="EEH33745.2"/>
    </source>
</evidence>
<sequence length="160" mass="17606">MVPKICYFGAAIQLNGDSKGEGEGAGKGKFGIFPMQPDQLPRARGSSLVVAWISAPIYGISGQDDTRGHLAEMIALLGLPPNQLLAKSDAMAEYKWPDPTMNASGKICSNPREFFHGPSFNQGKFLHNDLIPVRKLEDSVPSLDERERELFLSFVRDMLQ</sequence>
<proteinExistence type="predicted"/>
<dbReference type="EMBL" id="KN294003">
    <property type="protein sequence ID" value="EEH33745.2"/>
    <property type="molecule type" value="Genomic_DNA"/>
</dbReference>
<dbReference type="AlphaFoldDB" id="C1H2G5"/>